<reference evidence="2" key="1">
    <citation type="submission" date="2017-01" db="EMBL/GenBank/DDBJ databases">
        <authorList>
            <person name="Varghese N."/>
            <person name="Submissions S."/>
        </authorList>
    </citation>
    <scope>NUCLEOTIDE SEQUENCE [LARGE SCALE GENOMIC DNA]</scope>
    <source>
        <strain evidence="2">ATCC 12950</strain>
    </source>
</reference>
<dbReference type="AlphaFoldDB" id="A0A1N6W6F7"/>
<keyword evidence="2" id="KW-1185">Reference proteome</keyword>
<organism evidence="1 2">
    <name type="scientific">Microbispora rosea</name>
    <dbReference type="NCBI Taxonomy" id="58117"/>
    <lineage>
        <taxon>Bacteria</taxon>
        <taxon>Bacillati</taxon>
        <taxon>Actinomycetota</taxon>
        <taxon>Actinomycetes</taxon>
        <taxon>Streptosporangiales</taxon>
        <taxon>Streptosporangiaceae</taxon>
        <taxon>Microbispora</taxon>
    </lineage>
</organism>
<dbReference type="EMBL" id="FTNI01000004">
    <property type="protein sequence ID" value="SIQ85535.1"/>
    <property type="molecule type" value="Genomic_DNA"/>
</dbReference>
<dbReference type="STRING" id="58117.SAMN05421833_10494"/>
<dbReference type="Pfam" id="PF20544">
    <property type="entry name" value="DUF6758"/>
    <property type="match status" value="1"/>
</dbReference>
<gene>
    <name evidence="1" type="ORF">SAMN05421833_10494</name>
</gene>
<proteinExistence type="predicted"/>
<accession>A0A1N6W6F7</accession>
<dbReference type="InterPro" id="IPR046646">
    <property type="entry name" value="DUF6758"/>
</dbReference>
<sequence length="160" mass="16650">MPVWLPWPLPTGWLVTGFGEVGDDRTGVRASVVALSGPSVTQGPADMLIIAEEPGIGLGAAYAGLPGPDPGEGFDAGPPHAKIDARGHPTALWCAGRGVPGDRAVYVGEALGNWLWTVAWPVEAGCFIALANLSLRDLRDQDQALDLPFGAFSPRLDGDV</sequence>
<protein>
    <submittedName>
        <fullName evidence="1">Uncharacterized protein</fullName>
    </submittedName>
</protein>
<dbReference type="Proteomes" id="UP000186096">
    <property type="component" value="Unassembled WGS sequence"/>
</dbReference>
<evidence type="ECO:0000313" key="1">
    <source>
        <dbReference type="EMBL" id="SIQ85535.1"/>
    </source>
</evidence>
<evidence type="ECO:0000313" key="2">
    <source>
        <dbReference type="Proteomes" id="UP000186096"/>
    </source>
</evidence>
<name>A0A1N6W6F7_9ACTN</name>